<proteinExistence type="predicted"/>
<sequence length="72" mass="7590">MQENQCICNLVQAEEVTAAGNLYTAQDVIGSGVLLNKAHIGDLLEITNAGSYGYSLSPLLFSGHAAPEQILI</sequence>
<keyword evidence="2" id="KW-1185">Reference proteome</keyword>
<evidence type="ECO:0000313" key="1">
    <source>
        <dbReference type="EMBL" id="MST51885.1"/>
    </source>
</evidence>
<dbReference type="GO" id="GO:0003824">
    <property type="term" value="F:catalytic activity"/>
    <property type="evidence" value="ECO:0007669"/>
    <property type="project" value="InterPro"/>
</dbReference>
<evidence type="ECO:0000313" key="2">
    <source>
        <dbReference type="Proteomes" id="UP000474676"/>
    </source>
</evidence>
<protein>
    <recommendedName>
        <fullName evidence="3">Orn/DAP/Arg decarboxylase 2 C-terminal domain-containing protein</fullName>
    </recommendedName>
</protein>
<dbReference type="Proteomes" id="UP000474676">
    <property type="component" value="Unassembled WGS sequence"/>
</dbReference>
<reference evidence="1 2" key="1">
    <citation type="submission" date="2019-08" db="EMBL/GenBank/DDBJ databases">
        <title>In-depth cultivation of the pig gut microbiome towards novel bacterial diversity and tailored functional studies.</title>
        <authorList>
            <person name="Wylensek D."/>
            <person name="Hitch T.C.A."/>
            <person name="Clavel T."/>
        </authorList>
    </citation>
    <scope>NUCLEOTIDE SEQUENCE [LARGE SCALE GENOMIC DNA]</scope>
    <source>
        <strain evidence="1 2">WCA-MUC-591-APC-3H</strain>
    </source>
</reference>
<gene>
    <name evidence="1" type="ORF">FYJ64_06095</name>
</gene>
<dbReference type="EMBL" id="VUMZ01000004">
    <property type="protein sequence ID" value="MST51885.1"/>
    <property type="molecule type" value="Genomic_DNA"/>
</dbReference>
<name>A0A6L5Y5Y8_9FIRM</name>
<dbReference type="SUPFAM" id="SSF50621">
    <property type="entry name" value="Alanine racemase C-terminal domain-like"/>
    <property type="match status" value="1"/>
</dbReference>
<dbReference type="AlphaFoldDB" id="A0A6L5Y5Y8"/>
<evidence type="ECO:0008006" key="3">
    <source>
        <dbReference type="Google" id="ProtNLM"/>
    </source>
</evidence>
<comment type="caution">
    <text evidence="1">The sequence shown here is derived from an EMBL/GenBank/DDBJ whole genome shotgun (WGS) entry which is preliminary data.</text>
</comment>
<dbReference type="Gene3D" id="2.40.37.10">
    <property type="entry name" value="Lyase, Ornithine Decarboxylase, Chain A, domain 1"/>
    <property type="match status" value="1"/>
</dbReference>
<accession>A0A6L5Y5Y8</accession>
<dbReference type="InterPro" id="IPR009006">
    <property type="entry name" value="Ala_racemase/Decarboxylase_C"/>
</dbReference>
<organism evidence="1 2">
    <name type="scientific">Hornefia butyriciproducens</name>
    <dbReference type="NCBI Taxonomy" id="2652293"/>
    <lineage>
        <taxon>Bacteria</taxon>
        <taxon>Bacillati</taxon>
        <taxon>Bacillota</taxon>
        <taxon>Clostridia</taxon>
        <taxon>Peptostreptococcales</taxon>
        <taxon>Anaerovoracaceae</taxon>
        <taxon>Hornefia</taxon>
    </lineage>
</organism>